<proteinExistence type="predicted"/>
<evidence type="ECO:0000256" key="2">
    <source>
        <dbReference type="SAM" id="Phobius"/>
    </source>
</evidence>
<keyword evidence="2" id="KW-1133">Transmembrane helix</keyword>
<dbReference type="AlphaFoldDB" id="A0A016UNM1"/>
<reference evidence="5" key="1">
    <citation type="journal article" date="2015" name="Nat. Genet.">
        <title>The genome and transcriptome of the zoonotic hookworm Ancylostoma ceylanicum identify infection-specific gene families.</title>
        <authorList>
            <person name="Schwarz E.M."/>
            <person name="Hu Y."/>
            <person name="Antoshechkin I."/>
            <person name="Miller M.M."/>
            <person name="Sternberg P.W."/>
            <person name="Aroian R.V."/>
        </authorList>
    </citation>
    <scope>NUCLEOTIDE SEQUENCE</scope>
    <source>
        <strain evidence="5">HY135</strain>
    </source>
</reference>
<feature type="compositionally biased region" description="Low complexity" evidence="1">
    <location>
        <begin position="307"/>
        <end position="319"/>
    </location>
</feature>
<dbReference type="OrthoDB" id="5855668at2759"/>
<dbReference type="GO" id="GO:0005634">
    <property type="term" value="C:nucleus"/>
    <property type="evidence" value="ECO:0007669"/>
    <property type="project" value="TreeGrafter"/>
</dbReference>
<dbReference type="STRING" id="53326.A0A016UNM1"/>
<dbReference type="EMBL" id="JARK01001368">
    <property type="protein sequence ID" value="EYC16790.1"/>
    <property type="molecule type" value="Genomic_DNA"/>
</dbReference>
<dbReference type="GO" id="GO:0016567">
    <property type="term" value="P:protein ubiquitination"/>
    <property type="evidence" value="ECO:0007669"/>
    <property type="project" value="TreeGrafter"/>
</dbReference>
<feature type="region of interest" description="Disordered" evidence="1">
    <location>
        <begin position="271"/>
        <end position="319"/>
    </location>
</feature>
<feature type="domain" description="VWFA" evidence="3">
    <location>
        <begin position="750"/>
        <end position="939"/>
    </location>
</feature>
<evidence type="ECO:0000313" key="5">
    <source>
        <dbReference type="Proteomes" id="UP000024635"/>
    </source>
</evidence>
<feature type="transmembrane region" description="Helical" evidence="2">
    <location>
        <begin position="28"/>
        <end position="49"/>
    </location>
</feature>
<gene>
    <name evidence="4" type="primary">Acey_s0032.g2494</name>
    <name evidence="4" type="synonym">Acey-cpna-1</name>
    <name evidence="4" type="ORF">Y032_0032g2494</name>
</gene>
<feature type="region of interest" description="Disordered" evidence="1">
    <location>
        <begin position="384"/>
        <end position="410"/>
    </location>
</feature>
<evidence type="ECO:0000313" key="4">
    <source>
        <dbReference type="EMBL" id="EYC16790.1"/>
    </source>
</evidence>
<dbReference type="Pfam" id="PF07002">
    <property type="entry name" value="Copine"/>
    <property type="match status" value="1"/>
</dbReference>
<name>A0A016UNM1_9BILA</name>
<dbReference type="GO" id="GO:0004842">
    <property type="term" value="F:ubiquitin-protein transferase activity"/>
    <property type="evidence" value="ECO:0007669"/>
    <property type="project" value="TreeGrafter"/>
</dbReference>
<sequence length="993" mass="110878">MVFDASLGYDPDEWEECPPKEQFMVFSFFTRLLLSSAAVAFVVFFFRMIETNKEKDGKKDEPQRGTADDTIKQASRKLEEYVKLGKETVKEADHALRNTADDLLREADEYMSDMAHKTKEGINEVAKEVKRHLPHEIFSLFLYAKRKFTELHVDGGQPQETFAQFIEEPRRRAEDAERRLQEQAHAGAAYLSEQAQNAAAYAQDAAQRFNEKLPPLDQRGYQPAGVINQFNQQKMPSPPLRKISREDEEALRLWELERERLEAERLAKLQDREVGGEESELTSTGMLPASHISYPSRSTQEGELSGNRRPPNAFPAPNQRNGLERKLLTEIGQIAEASPAVKRESYRDSDLTDYDISDFHGTEHGFDNYGTAPAADVHFVQGGQHPRAAPTVPAPIGSIDRNTTGDSDDYVKVHADPIYDMPPRNEKAMSPEEAKQLQDLYKEYDFGIDIGPEGQAAQQFPTSTQFSPPVVVHPRDAQQGAPSPSARELLDEAERNVHRVHIKLLPQSQKELIDGGTFAFGGPEQVPPPGQAFHIADDGREDPKNVVNAEMYVSDALEYLGNQEESPAPAGAFVIEEEMLSSQGSLRRPEQQVRLPSGDPTSHQVKTMEVFERVEHDEHDDITYAPEIQSVEIPPDQMSENSENLQEYFDRAAAEGALEANRLRDMKPITAQQAAMAKAPHIASATARAQSASSLASGRSARSSSDGYPKLRKQSSLLSVMGVTSMQEILLTINSLDSLSDAMRRAGLENTNMIFGIDYTASNKYQGEDSFGGRSLHTIHPNVKNPYQQVITILGRTLAPFASTGRIPVYGFGDAKTGDWSVFPLKPDGDCTTLEEVLKVYNEVTPTVDLSGPTNFAPLIYQAMEICQSSNDYHILVIIADGQVTNERATRRAIVQACQYPLSIIVVGVGDGPWEMMKVFDESLPKRPWDNFHFVEFHEIMRRTIGQSEGDVKLAVQSLLEIPDQYRCICELGLLKNRSIPPRGSEIRKDMAR</sequence>
<dbReference type="InterPro" id="IPR036465">
    <property type="entry name" value="vWFA_dom_sf"/>
</dbReference>
<dbReference type="InterPro" id="IPR002035">
    <property type="entry name" value="VWF_A"/>
</dbReference>
<dbReference type="PANTHER" id="PTHR45751:SF48">
    <property type="entry name" value="COPINE FAMILY PROTEIN 1"/>
    <property type="match status" value="1"/>
</dbReference>
<keyword evidence="2" id="KW-0812">Transmembrane</keyword>
<feature type="compositionally biased region" description="Polar residues" evidence="1">
    <location>
        <begin position="293"/>
        <end position="302"/>
    </location>
</feature>
<evidence type="ECO:0000259" key="3">
    <source>
        <dbReference type="SMART" id="SM00327"/>
    </source>
</evidence>
<accession>A0A016UNM1</accession>
<protein>
    <recommendedName>
        <fullName evidence="3">VWFA domain-containing protein</fullName>
    </recommendedName>
</protein>
<dbReference type="InterPro" id="IPR052079">
    <property type="entry name" value="E3_ligase/Copine_domain"/>
</dbReference>
<dbReference type="InterPro" id="IPR010734">
    <property type="entry name" value="Copine_C"/>
</dbReference>
<dbReference type="Gene3D" id="3.40.50.410">
    <property type="entry name" value="von Willebrand factor, type A domain"/>
    <property type="match status" value="1"/>
</dbReference>
<organism evidence="4 5">
    <name type="scientific">Ancylostoma ceylanicum</name>
    <dbReference type="NCBI Taxonomy" id="53326"/>
    <lineage>
        <taxon>Eukaryota</taxon>
        <taxon>Metazoa</taxon>
        <taxon>Ecdysozoa</taxon>
        <taxon>Nematoda</taxon>
        <taxon>Chromadorea</taxon>
        <taxon>Rhabditida</taxon>
        <taxon>Rhabditina</taxon>
        <taxon>Rhabditomorpha</taxon>
        <taxon>Strongyloidea</taxon>
        <taxon>Ancylostomatidae</taxon>
        <taxon>Ancylostomatinae</taxon>
        <taxon>Ancylostoma</taxon>
    </lineage>
</organism>
<dbReference type="SMART" id="SM00327">
    <property type="entry name" value="VWA"/>
    <property type="match status" value="1"/>
</dbReference>
<keyword evidence="5" id="KW-1185">Reference proteome</keyword>
<dbReference type="SUPFAM" id="SSF53300">
    <property type="entry name" value="vWA-like"/>
    <property type="match status" value="1"/>
</dbReference>
<dbReference type="PANTHER" id="PTHR45751">
    <property type="entry name" value="COPINE FAMILY PROTEIN 1"/>
    <property type="match status" value="1"/>
</dbReference>
<comment type="caution">
    <text evidence="4">The sequence shown here is derived from an EMBL/GenBank/DDBJ whole genome shotgun (WGS) entry which is preliminary data.</text>
</comment>
<dbReference type="Proteomes" id="UP000024635">
    <property type="component" value="Unassembled WGS sequence"/>
</dbReference>
<evidence type="ECO:0000256" key="1">
    <source>
        <dbReference type="SAM" id="MobiDB-lite"/>
    </source>
</evidence>
<keyword evidence="2" id="KW-0472">Membrane</keyword>